<dbReference type="EMBL" id="JOJR01001534">
    <property type="protein sequence ID" value="RCN30531.1"/>
    <property type="molecule type" value="Genomic_DNA"/>
</dbReference>
<dbReference type="Pfam" id="PF01764">
    <property type="entry name" value="Lipase_3"/>
    <property type="match status" value="1"/>
</dbReference>
<reference evidence="2 3" key="1">
    <citation type="submission" date="2014-10" db="EMBL/GenBank/DDBJ databases">
        <title>Draft genome of the hookworm Ancylostoma caninum.</title>
        <authorList>
            <person name="Mitreva M."/>
        </authorList>
    </citation>
    <scope>NUCLEOTIDE SEQUENCE [LARGE SCALE GENOMIC DNA]</scope>
    <source>
        <strain evidence="2 3">Baltimore</strain>
    </source>
</reference>
<dbReference type="InterPro" id="IPR002921">
    <property type="entry name" value="Fungal_lipase-type"/>
</dbReference>
<dbReference type="CDD" id="cd00519">
    <property type="entry name" value="Lipase_3"/>
    <property type="match status" value="1"/>
</dbReference>
<accession>A0A368FEB6</accession>
<keyword evidence="3" id="KW-1185">Reference proteome</keyword>
<evidence type="ECO:0000313" key="2">
    <source>
        <dbReference type="EMBL" id="RCN30531.1"/>
    </source>
</evidence>
<evidence type="ECO:0000313" key="3">
    <source>
        <dbReference type="Proteomes" id="UP000252519"/>
    </source>
</evidence>
<protein>
    <submittedName>
        <fullName evidence="2">Triacylglycerol lipase</fullName>
    </submittedName>
</protein>
<dbReference type="AlphaFoldDB" id="A0A368FEB6"/>
<dbReference type="STRING" id="29170.A0A368FEB6"/>
<gene>
    <name evidence="2" type="ORF">ANCCAN_23694</name>
</gene>
<organism evidence="2 3">
    <name type="scientific">Ancylostoma caninum</name>
    <name type="common">Dog hookworm</name>
    <dbReference type="NCBI Taxonomy" id="29170"/>
    <lineage>
        <taxon>Eukaryota</taxon>
        <taxon>Metazoa</taxon>
        <taxon>Ecdysozoa</taxon>
        <taxon>Nematoda</taxon>
        <taxon>Chromadorea</taxon>
        <taxon>Rhabditida</taxon>
        <taxon>Rhabditina</taxon>
        <taxon>Rhabditomorpha</taxon>
        <taxon>Strongyloidea</taxon>
        <taxon>Ancylostomatidae</taxon>
        <taxon>Ancylostomatinae</taxon>
        <taxon>Ancylostoma</taxon>
    </lineage>
</organism>
<dbReference type="SUPFAM" id="SSF53474">
    <property type="entry name" value="alpha/beta-Hydrolases"/>
    <property type="match status" value="1"/>
</dbReference>
<evidence type="ECO:0000259" key="1">
    <source>
        <dbReference type="Pfam" id="PF01764"/>
    </source>
</evidence>
<dbReference type="OrthoDB" id="438440at2759"/>
<sequence>MLLHMSSAAYGDLQQVCLNRFFASPYIVLSRSTVPCDEKGNTCESYIAASDVYRQLIIVFRGSRTTSQIIMQGLKYLEPVEFHGMGNINRYFADGVAALWPPIAQVLTDPMYARYAVIFTGHSLGGALAAVAAARTVAEGLRPGYQLTVYTFGEPRVGNVDFAMNFNRLIPNSYRVVFRQDIVPHLPPCVKTENIFGLNQCDPSSPFTAYHHGTEIW</sequence>
<dbReference type="Gene3D" id="3.40.50.1820">
    <property type="entry name" value="alpha/beta hydrolase"/>
    <property type="match status" value="1"/>
</dbReference>
<feature type="domain" description="Fungal lipase-type" evidence="1">
    <location>
        <begin position="57"/>
        <end position="190"/>
    </location>
</feature>
<comment type="caution">
    <text evidence="2">The sequence shown here is derived from an EMBL/GenBank/DDBJ whole genome shotgun (WGS) entry which is preliminary data.</text>
</comment>
<name>A0A368FEB6_ANCCA</name>
<dbReference type="Proteomes" id="UP000252519">
    <property type="component" value="Unassembled WGS sequence"/>
</dbReference>
<dbReference type="PANTHER" id="PTHR45908">
    <property type="entry name" value="PROTEIN CBG11750-RELATED"/>
    <property type="match status" value="1"/>
</dbReference>
<dbReference type="InterPro" id="IPR029058">
    <property type="entry name" value="AB_hydrolase_fold"/>
</dbReference>
<proteinExistence type="predicted"/>
<dbReference type="PANTHER" id="PTHR45908:SF5">
    <property type="entry name" value="FUNGAL LIPASE-LIKE DOMAIN-CONTAINING PROTEIN"/>
    <property type="match status" value="1"/>
</dbReference>
<dbReference type="GO" id="GO:0006629">
    <property type="term" value="P:lipid metabolic process"/>
    <property type="evidence" value="ECO:0007669"/>
    <property type="project" value="InterPro"/>
</dbReference>